<organism evidence="3">
    <name type="scientific">marine sediment metagenome</name>
    <dbReference type="NCBI Taxonomy" id="412755"/>
    <lineage>
        <taxon>unclassified sequences</taxon>
        <taxon>metagenomes</taxon>
        <taxon>ecological metagenomes</taxon>
    </lineage>
</organism>
<reference evidence="3" key="1">
    <citation type="journal article" date="2015" name="Nature">
        <title>Complex archaea that bridge the gap between prokaryotes and eukaryotes.</title>
        <authorList>
            <person name="Spang A."/>
            <person name="Saw J.H."/>
            <person name="Jorgensen S.L."/>
            <person name="Zaremba-Niedzwiedzka K."/>
            <person name="Martijn J."/>
            <person name="Lind A.E."/>
            <person name="van Eijk R."/>
            <person name="Schleper C."/>
            <person name="Guy L."/>
            <person name="Ettema T.J."/>
        </authorList>
    </citation>
    <scope>NUCLEOTIDE SEQUENCE</scope>
</reference>
<evidence type="ECO:0000256" key="1">
    <source>
        <dbReference type="SAM" id="Phobius"/>
    </source>
</evidence>
<evidence type="ECO:0000259" key="2">
    <source>
        <dbReference type="Pfam" id="PF09990"/>
    </source>
</evidence>
<accession>A0A0F9MK50</accession>
<feature type="transmembrane region" description="Helical" evidence="1">
    <location>
        <begin position="42"/>
        <end position="61"/>
    </location>
</feature>
<feature type="domain" description="DUF2231" evidence="2">
    <location>
        <begin position="7"/>
        <end position="142"/>
    </location>
</feature>
<dbReference type="InterPro" id="IPR019251">
    <property type="entry name" value="DUF2231_TM"/>
</dbReference>
<dbReference type="Pfam" id="PF09990">
    <property type="entry name" value="DUF2231"/>
    <property type="match status" value="1"/>
</dbReference>
<keyword evidence="1" id="KW-0472">Membrane</keyword>
<keyword evidence="1" id="KW-0812">Transmembrane</keyword>
<keyword evidence="1" id="KW-1133">Transmembrane helix</keyword>
<protein>
    <recommendedName>
        <fullName evidence="2">DUF2231 domain-containing protein</fullName>
    </recommendedName>
</protein>
<sequence>MITAPHLHALVIHFPIALLLVGFVSELIALFSKHHFFKYASFYLLTLGAVGAIVAFVSGSYAGDGMTDGILQEPMELHEDAALVTLWLAIITAIVRASMLYFKYRKPWAQWASFILFAVLVGFVARTGYLGGQLVFKHGAGIELALPDFGEVIPE</sequence>
<comment type="caution">
    <text evidence="3">The sequence shown here is derived from an EMBL/GenBank/DDBJ whole genome shotgun (WGS) entry which is preliminary data.</text>
</comment>
<dbReference type="EMBL" id="LAZR01005470">
    <property type="protein sequence ID" value="KKM99661.1"/>
    <property type="molecule type" value="Genomic_DNA"/>
</dbReference>
<evidence type="ECO:0000313" key="3">
    <source>
        <dbReference type="EMBL" id="KKM99661.1"/>
    </source>
</evidence>
<dbReference type="AlphaFoldDB" id="A0A0F9MK50"/>
<feature type="transmembrane region" description="Helical" evidence="1">
    <location>
        <begin position="6"/>
        <end position="30"/>
    </location>
</feature>
<name>A0A0F9MK50_9ZZZZ</name>
<gene>
    <name evidence="3" type="ORF">LCGC14_1145610</name>
</gene>
<proteinExistence type="predicted"/>
<feature type="transmembrane region" description="Helical" evidence="1">
    <location>
        <begin position="81"/>
        <end position="102"/>
    </location>
</feature>
<feature type="transmembrane region" description="Helical" evidence="1">
    <location>
        <begin position="114"/>
        <end position="136"/>
    </location>
</feature>